<evidence type="ECO:0000259" key="10">
    <source>
        <dbReference type="Pfam" id="PF00155"/>
    </source>
</evidence>
<evidence type="ECO:0000256" key="3">
    <source>
        <dbReference type="ARBA" id="ARBA00004953"/>
    </source>
</evidence>
<comment type="caution">
    <text evidence="11">The sequence shown here is derived from an EMBL/GenBank/DDBJ whole genome shotgun (WGS) entry which is preliminary data.</text>
</comment>
<dbReference type="GO" id="GO:0009236">
    <property type="term" value="P:cobalamin biosynthetic process"/>
    <property type="evidence" value="ECO:0007669"/>
    <property type="project" value="UniProtKB-UniPathway"/>
</dbReference>
<dbReference type="PANTHER" id="PTHR42885:SF1">
    <property type="entry name" value="THREONINE-PHOSPHATE DECARBOXYLASE"/>
    <property type="match status" value="1"/>
</dbReference>
<dbReference type="PANTHER" id="PTHR42885">
    <property type="entry name" value="HISTIDINOL-PHOSPHATE AMINOTRANSFERASE-RELATED"/>
    <property type="match status" value="1"/>
</dbReference>
<dbReference type="UniPathway" id="UPA00148"/>
<dbReference type="InterPro" id="IPR015424">
    <property type="entry name" value="PyrdxlP-dep_Trfase"/>
</dbReference>
<dbReference type="Gene3D" id="3.40.640.10">
    <property type="entry name" value="Type I PLP-dependent aspartate aminotransferase-like (Major domain)"/>
    <property type="match status" value="1"/>
</dbReference>
<dbReference type="InterPro" id="IPR015421">
    <property type="entry name" value="PyrdxlP-dep_Trfase_major"/>
</dbReference>
<evidence type="ECO:0000256" key="1">
    <source>
        <dbReference type="ARBA" id="ARBA00001933"/>
    </source>
</evidence>
<evidence type="ECO:0000256" key="7">
    <source>
        <dbReference type="ARBA" id="ARBA00023239"/>
    </source>
</evidence>
<dbReference type="InterPro" id="IPR004839">
    <property type="entry name" value="Aminotransferase_I/II_large"/>
</dbReference>
<comment type="catalytic activity">
    <reaction evidence="9">
        <text>O-phospho-L-threonine + H(+) = (R)-1-aminopropan-2-yl phosphate + CO2</text>
        <dbReference type="Rhea" id="RHEA:11492"/>
        <dbReference type="ChEBI" id="CHEBI:15378"/>
        <dbReference type="ChEBI" id="CHEBI:16526"/>
        <dbReference type="ChEBI" id="CHEBI:58563"/>
        <dbReference type="ChEBI" id="CHEBI:58675"/>
        <dbReference type="EC" id="4.1.1.81"/>
    </reaction>
</comment>
<evidence type="ECO:0000256" key="4">
    <source>
        <dbReference type="ARBA" id="ARBA00012285"/>
    </source>
</evidence>
<name>A0A0F9YFY6_9ZZZZ</name>
<evidence type="ECO:0000256" key="2">
    <source>
        <dbReference type="ARBA" id="ARBA00003444"/>
    </source>
</evidence>
<feature type="domain" description="Aminotransferase class I/classII large" evidence="10">
    <location>
        <begin position="41"/>
        <end position="382"/>
    </location>
</feature>
<evidence type="ECO:0000256" key="6">
    <source>
        <dbReference type="ARBA" id="ARBA00022898"/>
    </source>
</evidence>
<dbReference type="CDD" id="cd00609">
    <property type="entry name" value="AAT_like"/>
    <property type="match status" value="1"/>
</dbReference>
<keyword evidence="5" id="KW-0169">Cobalamin biosynthesis</keyword>
<dbReference type="InterPro" id="IPR015422">
    <property type="entry name" value="PyrdxlP-dep_Trfase_small"/>
</dbReference>
<gene>
    <name evidence="11" type="ORF">LCGC14_0097520</name>
</gene>
<dbReference type="NCBIfam" id="TIGR01140">
    <property type="entry name" value="L_thr_O3P_dcar"/>
    <property type="match status" value="1"/>
</dbReference>
<evidence type="ECO:0000256" key="5">
    <source>
        <dbReference type="ARBA" id="ARBA00022573"/>
    </source>
</evidence>
<dbReference type="AlphaFoldDB" id="A0A0F9YFY6"/>
<evidence type="ECO:0000256" key="8">
    <source>
        <dbReference type="ARBA" id="ARBA00029996"/>
    </source>
</evidence>
<proteinExistence type="predicted"/>
<dbReference type="GO" id="GO:0048472">
    <property type="term" value="F:threonine-phosphate decarboxylase activity"/>
    <property type="evidence" value="ECO:0007669"/>
    <property type="project" value="UniProtKB-EC"/>
</dbReference>
<dbReference type="GO" id="GO:0030170">
    <property type="term" value="F:pyridoxal phosphate binding"/>
    <property type="evidence" value="ECO:0007669"/>
    <property type="project" value="InterPro"/>
</dbReference>
<evidence type="ECO:0000256" key="9">
    <source>
        <dbReference type="ARBA" id="ARBA00048531"/>
    </source>
</evidence>
<keyword evidence="6" id="KW-0663">Pyridoxal phosphate</keyword>
<dbReference type="Gene3D" id="3.90.1150.10">
    <property type="entry name" value="Aspartate Aminotransferase, domain 1"/>
    <property type="match status" value="1"/>
</dbReference>
<comment type="cofactor">
    <cofactor evidence="1">
        <name>pyridoxal 5'-phosphate</name>
        <dbReference type="ChEBI" id="CHEBI:597326"/>
    </cofactor>
</comment>
<protein>
    <recommendedName>
        <fullName evidence="4">threonine-phosphate decarboxylase</fullName>
        <ecNumber evidence="4">4.1.1.81</ecNumber>
    </recommendedName>
    <alternativeName>
        <fullName evidence="8">L-threonine-O-3-phosphate decarboxylase</fullName>
    </alternativeName>
</protein>
<comment type="pathway">
    <text evidence="3">Cofactor biosynthesis; adenosylcobalamin biosynthesis.</text>
</comment>
<keyword evidence="7" id="KW-0456">Lyase</keyword>
<reference evidence="11" key="1">
    <citation type="journal article" date="2015" name="Nature">
        <title>Complex archaea that bridge the gap between prokaryotes and eukaryotes.</title>
        <authorList>
            <person name="Spang A."/>
            <person name="Saw J.H."/>
            <person name="Jorgensen S.L."/>
            <person name="Zaremba-Niedzwiedzka K."/>
            <person name="Martijn J."/>
            <person name="Lind A.E."/>
            <person name="van Eijk R."/>
            <person name="Schleper C."/>
            <person name="Guy L."/>
            <person name="Ettema T.J."/>
        </authorList>
    </citation>
    <scope>NUCLEOTIDE SEQUENCE</scope>
</reference>
<dbReference type="InterPro" id="IPR005860">
    <property type="entry name" value="CobD"/>
</dbReference>
<organism evidence="11">
    <name type="scientific">marine sediment metagenome</name>
    <dbReference type="NCBI Taxonomy" id="412755"/>
    <lineage>
        <taxon>unclassified sequences</taxon>
        <taxon>metagenomes</taxon>
        <taxon>ecological metagenomes</taxon>
    </lineage>
</organism>
<dbReference type="EMBL" id="LAZR01000027">
    <property type="protein sequence ID" value="KKO03339.1"/>
    <property type="molecule type" value="Genomic_DNA"/>
</dbReference>
<dbReference type="Pfam" id="PF00155">
    <property type="entry name" value="Aminotran_1_2"/>
    <property type="match status" value="1"/>
</dbReference>
<comment type="function">
    <text evidence="2">Decarboxylates L-threonine-O-3-phosphate to yield (R)-1-amino-2-propanol O-2-phosphate, the precursor for the linkage between the nucleotide loop and the corrin ring in cobalamin.</text>
</comment>
<evidence type="ECO:0000313" key="11">
    <source>
        <dbReference type="EMBL" id="KKO03339.1"/>
    </source>
</evidence>
<dbReference type="SUPFAM" id="SSF53383">
    <property type="entry name" value="PLP-dependent transferases"/>
    <property type="match status" value="1"/>
</dbReference>
<sequence length="392" mass="43208">MNQFLSPSSLCPSSPWPAHGGQAKALLAHYGLPADHRLEDFSANLNPLGPPAWVSTWLTHQLAGLERYPSPDYGVARRAIAAHYQLQPEQVLLTNGGAEAIFLAAALHAGKRGAVLTPSFGEYARACHAHRLSLTEIALPVPHFALDLEALLASLNGIDVLFLCRPNNPTATLIDFPAMEVLLEQTALIGCRVVVDEAFIDMVGETPQQVSLASLLVRYPHLMLLHSMTKFYTLPGLRLGYMLADEATINSAATHQPPWSVNHLAAELVAPLLADKAFARRTHRWLATERPRMMQSLTQLGLETGLEPLLELEPVVEIVPSHACFFLMRPSAAWGITSDTLFEQLLRRGILVRHTHNFSGLDGDWLRVALRDEPANRRLVNVLNKVLNDCLR</sequence>
<dbReference type="EC" id="4.1.1.81" evidence="4"/>
<accession>A0A0F9YFY6</accession>